<dbReference type="Gene3D" id="3.30.390.10">
    <property type="entry name" value="Enolase-like, N-terminal domain"/>
    <property type="match status" value="1"/>
</dbReference>
<dbReference type="PANTHER" id="PTHR48073">
    <property type="entry name" value="O-SUCCINYLBENZOATE SYNTHASE-RELATED"/>
    <property type="match status" value="1"/>
</dbReference>
<dbReference type="InterPro" id="IPR036849">
    <property type="entry name" value="Enolase-like_C_sf"/>
</dbReference>
<dbReference type="Pfam" id="PF02746">
    <property type="entry name" value="MR_MLE_N"/>
    <property type="match status" value="1"/>
</dbReference>
<dbReference type="SFLD" id="SFLDF00009">
    <property type="entry name" value="o-succinylbenzoate_synthase"/>
    <property type="match status" value="1"/>
</dbReference>
<reference evidence="7" key="1">
    <citation type="journal article" date="2006" name="BMC Genomics">
        <title>The genome of the square archaeon Haloquadratum walsbyi: life at the limits of water activity.</title>
        <authorList>
            <person name="Bolhuis H.H."/>
            <person name="Palm P.P."/>
            <person name="Wende A.W."/>
            <person name="Falb M.M."/>
            <person name="Rampp M.M."/>
            <person name="Rodriguez-Valera F.F."/>
            <person name="Pfeiffer F.F."/>
            <person name="Oesterhelt D.D."/>
        </authorList>
    </citation>
    <scope>NUCLEOTIDE SEQUENCE [LARGE SCALE GENOMIC DNA]</scope>
    <source>
        <strain evidence="7">DSM 16790</strain>
    </source>
</reference>
<dbReference type="eggNOG" id="arCOG01168">
    <property type="taxonomic scope" value="Archaea"/>
</dbReference>
<dbReference type="AlphaFoldDB" id="Q18IK8"/>
<dbReference type="Pfam" id="PF13378">
    <property type="entry name" value="MR_MLE_C"/>
    <property type="match status" value="1"/>
</dbReference>
<dbReference type="GO" id="GO:0046872">
    <property type="term" value="F:metal ion binding"/>
    <property type="evidence" value="ECO:0007669"/>
    <property type="project" value="UniProtKB-KW"/>
</dbReference>
<evidence type="ECO:0000256" key="5">
    <source>
        <dbReference type="ARBA" id="ARBA00023235"/>
    </source>
</evidence>
<evidence type="ECO:0000313" key="7">
    <source>
        <dbReference type="EMBL" id="CAJ52162.1"/>
    </source>
</evidence>
<sequence length="347" mass="37278">MKTSFNQISLNITDSFNIARGTTERVEITLIRIQDENGHIGIGGATPTAYYGETAATMRAILPEFLEIIESHGMEPRHAIEQRLYNHVRGNPAARAAVSTALADIAGKRADMPLYELWGLDPTDIPKTSYTISLDTPRAMQAKAETAVNNGFDILKLKLGHDNERNHKRIAAVRQATPDAQIRADANAALTSQQAVEISDILANYDIEFLEQPVPANDIDGLQFVQAYGSVPVAADESVITAADVSRVSDAVDIIVAKLMKCGTLREVRRIAAVADAVNCESMLGCMVESNVSIAAAWNLAPLFDYVDLDGSLLLSEDPIGGIPMDGNAANLSALDRSGTCAVDTVE</sequence>
<dbReference type="SUPFAM" id="SSF51604">
    <property type="entry name" value="Enolase C-terminal domain-like"/>
    <property type="match status" value="1"/>
</dbReference>
<dbReference type="GeneID" id="4192646"/>
<dbReference type="GO" id="GO:0016855">
    <property type="term" value="F:racemase and epimerase activity, acting on amino acids and derivatives"/>
    <property type="evidence" value="ECO:0007669"/>
    <property type="project" value="InterPro"/>
</dbReference>
<comment type="similarity">
    <text evidence="2">Belongs to the mandelate racemase/muconate lactonizing enzyme family.</text>
</comment>
<organism evidence="7 8">
    <name type="scientific">Haloquadratum walsbyi (strain DSM 16790 / HBSQ001)</name>
    <dbReference type="NCBI Taxonomy" id="362976"/>
    <lineage>
        <taxon>Archaea</taxon>
        <taxon>Methanobacteriati</taxon>
        <taxon>Methanobacteriota</taxon>
        <taxon>Stenosarchaea group</taxon>
        <taxon>Halobacteria</taxon>
        <taxon>Halobacteriales</taxon>
        <taxon>Haloferacaceae</taxon>
        <taxon>Haloquadratum</taxon>
    </lineage>
</organism>
<gene>
    <name evidence="7" type="ordered locus">HQ_2035A</name>
</gene>
<keyword evidence="4" id="KW-0460">Magnesium</keyword>
<dbReference type="SFLD" id="SFLDG00180">
    <property type="entry name" value="muconate_cycloisomerase"/>
    <property type="match status" value="1"/>
</dbReference>
<evidence type="ECO:0000259" key="6">
    <source>
        <dbReference type="SMART" id="SM00922"/>
    </source>
</evidence>
<keyword evidence="5" id="KW-0413">Isomerase</keyword>
<dbReference type="InterPro" id="IPR013342">
    <property type="entry name" value="Mandelate_racemase_C"/>
</dbReference>
<dbReference type="GO" id="GO:0009063">
    <property type="term" value="P:amino acid catabolic process"/>
    <property type="evidence" value="ECO:0007669"/>
    <property type="project" value="InterPro"/>
</dbReference>
<dbReference type="SFLD" id="SFLDS00001">
    <property type="entry name" value="Enolase"/>
    <property type="match status" value="1"/>
</dbReference>
<dbReference type="InterPro" id="IPR029065">
    <property type="entry name" value="Enolase_C-like"/>
</dbReference>
<keyword evidence="3" id="KW-0479">Metal-binding</keyword>
<dbReference type="InterPro" id="IPR013341">
    <property type="entry name" value="Mandelate_racemase_N_dom"/>
</dbReference>
<dbReference type="EMBL" id="AM180088">
    <property type="protein sequence ID" value="CAJ52162.1"/>
    <property type="molecule type" value="Genomic_DNA"/>
</dbReference>
<dbReference type="HOGENOM" id="CLU_030273_4_3_2"/>
<evidence type="ECO:0000256" key="4">
    <source>
        <dbReference type="ARBA" id="ARBA00022842"/>
    </source>
</evidence>
<evidence type="ECO:0000256" key="2">
    <source>
        <dbReference type="ARBA" id="ARBA00008031"/>
    </source>
</evidence>
<dbReference type="InterPro" id="IPR034603">
    <property type="entry name" value="Dipeptide_epimerase"/>
</dbReference>
<name>Q18IK8_HALWD</name>
<keyword evidence="8" id="KW-1185">Reference proteome</keyword>
<dbReference type="InterPro" id="IPR029017">
    <property type="entry name" value="Enolase-like_N"/>
</dbReference>
<dbReference type="PANTHER" id="PTHR48073:SF2">
    <property type="entry name" value="O-SUCCINYLBENZOATE SYNTHASE"/>
    <property type="match status" value="1"/>
</dbReference>
<dbReference type="CDD" id="cd03319">
    <property type="entry name" value="L-Ala-DL-Glu_epimerase"/>
    <property type="match status" value="1"/>
</dbReference>
<dbReference type="SUPFAM" id="SSF54826">
    <property type="entry name" value="Enolase N-terminal domain-like"/>
    <property type="match status" value="1"/>
</dbReference>
<dbReference type="InterPro" id="IPR018110">
    <property type="entry name" value="Mandel_Rmase/mucon_lact_enz_CS"/>
</dbReference>
<dbReference type="KEGG" id="hwa:HQ_2035A"/>
<comment type="cofactor">
    <cofactor evidence="1">
        <name>Mg(2+)</name>
        <dbReference type="ChEBI" id="CHEBI:18420"/>
    </cofactor>
</comment>
<dbReference type="SMART" id="SM00922">
    <property type="entry name" value="MR_MLE"/>
    <property type="match status" value="1"/>
</dbReference>
<dbReference type="Gene3D" id="3.20.20.120">
    <property type="entry name" value="Enolase-like C-terminal domain"/>
    <property type="match status" value="1"/>
</dbReference>
<protein>
    <submittedName>
        <fullName evidence="7">Homolog to dipeptide epimerase</fullName>
    </submittedName>
</protein>
<proteinExistence type="inferred from homology"/>
<feature type="domain" description="Mandelate racemase/muconate lactonizing enzyme C-terminal" evidence="6">
    <location>
        <begin position="137"/>
        <end position="232"/>
    </location>
</feature>
<dbReference type="RefSeq" id="WP_011571303.1">
    <property type="nucleotide sequence ID" value="NC_008212.1"/>
</dbReference>
<dbReference type="PROSITE" id="PS00909">
    <property type="entry name" value="MR_MLE_2"/>
    <property type="match status" value="1"/>
</dbReference>
<evidence type="ECO:0000256" key="1">
    <source>
        <dbReference type="ARBA" id="ARBA00001946"/>
    </source>
</evidence>
<accession>Q18IK8</accession>
<evidence type="ECO:0000313" key="8">
    <source>
        <dbReference type="Proteomes" id="UP000001975"/>
    </source>
</evidence>
<evidence type="ECO:0000256" key="3">
    <source>
        <dbReference type="ARBA" id="ARBA00022723"/>
    </source>
</evidence>
<dbReference type="Proteomes" id="UP000001975">
    <property type="component" value="Chromosome"/>
</dbReference>
<reference evidence="7" key="2">
    <citation type="submission" date="2006-06" db="EMBL/GenBank/DDBJ databases">
        <authorList>
            <person name="Pfeiffer F."/>
        </authorList>
    </citation>
    <scope>NUCLEOTIDE SEQUENCE</scope>
    <source>
        <strain evidence="7">DSM 16790</strain>
    </source>
</reference>